<accession>A0ABR3A176</accession>
<evidence type="ECO:0000313" key="3">
    <source>
        <dbReference type="Proteomes" id="UP001437256"/>
    </source>
</evidence>
<feature type="compositionally biased region" description="Polar residues" evidence="1">
    <location>
        <begin position="300"/>
        <end position="311"/>
    </location>
</feature>
<sequence length="702" mass="77553">MSQDSQVYARALYSRGHGCALWDPEPNDDLPPEYISTGTRIGDIGLIGSDGQFDFLFNACLPVDDPINQYNGTPTGFEPLIWDGRCAKRNIFFRPQQPIASKDSTQLDLSVETNASALGFPAGVGGGIGIQFSRENGAVVMPGLNGADRINALNKALFRNYAYKHGESWYQFANQTLGREAENGELYLITGFDKTNSYENAVVHRRSTTKSCSLAFTTGGLGAETRLRLSKTMGHEAMFTSRCSFNETHHNQSIFVRGFRISIRQGVLALLGSKIKVASTYNSSLSDVLDRKPGGAPFTQFSTSVNWSSGGRSLGGPSDTDMESDSPMSSDESSTSIEEDDFIPESKIYHPLVSINEHILLTKKDVNIVVIHDDDWISLLDHELDDIMPSNSTLLTRLRKNMSVIVDNGHATVIQNMQSDDTAPVALHPPLEESLEAISSSAIMPSSEWSNFNKEPNSNVPIFPLSVKDLPPGGSLTSYDVRSLQYKIHHLEGTQRHNKERIRHLEAQLASSSTLTPSESSSDALSSASFGTSWRVQTAAQKRQFGTPNRAGDALCAYHNIRRERRAFPPRNAPAGYLNCGCSDEEALFEESLARNGVGSCLPDDSIRMDPALRNPLLRLLQRQYGYRDGDFERDPSTGGWISGEGPEKWEHQSESRSLIRRPRRNQNITVSEFQEREPCQDRAGPWTAIHREPSTLDGNPT</sequence>
<feature type="compositionally biased region" description="Basic and acidic residues" evidence="1">
    <location>
        <begin position="646"/>
        <end position="655"/>
    </location>
</feature>
<feature type="region of interest" description="Disordered" evidence="1">
    <location>
        <begin position="300"/>
        <end position="339"/>
    </location>
</feature>
<feature type="compositionally biased region" description="Low complexity" evidence="1">
    <location>
        <begin position="325"/>
        <end position="336"/>
    </location>
</feature>
<proteinExistence type="predicted"/>
<dbReference type="Proteomes" id="UP001437256">
    <property type="component" value="Unassembled WGS sequence"/>
</dbReference>
<feature type="region of interest" description="Disordered" evidence="1">
    <location>
        <begin position="637"/>
        <end position="702"/>
    </location>
</feature>
<name>A0ABR3A176_9AGAR</name>
<gene>
    <name evidence="2" type="ORF">AAF712_005661</name>
</gene>
<evidence type="ECO:0000256" key="1">
    <source>
        <dbReference type="SAM" id="MobiDB-lite"/>
    </source>
</evidence>
<dbReference type="EMBL" id="JBBXMP010000027">
    <property type="protein sequence ID" value="KAL0067265.1"/>
    <property type="molecule type" value="Genomic_DNA"/>
</dbReference>
<protein>
    <submittedName>
        <fullName evidence="2">Uncharacterized protein</fullName>
    </submittedName>
</protein>
<reference evidence="2 3" key="1">
    <citation type="submission" date="2024-05" db="EMBL/GenBank/DDBJ databases">
        <title>A draft genome resource for the thread blight pathogen Marasmius tenuissimus strain MS-2.</title>
        <authorList>
            <person name="Yulfo-Soto G.E."/>
            <person name="Baruah I.K."/>
            <person name="Amoako-Attah I."/>
            <person name="Bukari Y."/>
            <person name="Meinhardt L.W."/>
            <person name="Bailey B.A."/>
            <person name="Cohen S.P."/>
        </authorList>
    </citation>
    <scope>NUCLEOTIDE SEQUENCE [LARGE SCALE GENOMIC DNA]</scope>
    <source>
        <strain evidence="2 3">MS-2</strain>
    </source>
</reference>
<organism evidence="2 3">
    <name type="scientific">Marasmius tenuissimus</name>
    <dbReference type="NCBI Taxonomy" id="585030"/>
    <lineage>
        <taxon>Eukaryota</taxon>
        <taxon>Fungi</taxon>
        <taxon>Dikarya</taxon>
        <taxon>Basidiomycota</taxon>
        <taxon>Agaricomycotina</taxon>
        <taxon>Agaricomycetes</taxon>
        <taxon>Agaricomycetidae</taxon>
        <taxon>Agaricales</taxon>
        <taxon>Marasmiineae</taxon>
        <taxon>Marasmiaceae</taxon>
        <taxon>Marasmius</taxon>
    </lineage>
</organism>
<comment type="caution">
    <text evidence="2">The sequence shown here is derived from an EMBL/GenBank/DDBJ whole genome shotgun (WGS) entry which is preliminary data.</text>
</comment>
<evidence type="ECO:0000313" key="2">
    <source>
        <dbReference type="EMBL" id="KAL0067265.1"/>
    </source>
</evidence>
<keyword evidence="3" id="KW-1185">Reference proteome</keyword>